<dbReference type="InterPro" id="IPR051083">
    <property type="entry name" value="GrpII_Intron_Splice-Mob/Def"/>
</dbReference>
<dbReference type="PANTHER" id="PTHR34047">
    <property type="entry name" value="NUCLEAR INTRON MATURASE 1, MITOCHONDRIAL-RELATED"/>
    <property type="match status" value="1"/>
</dbReference>
<dbReference type="Pfam" id="PF00078">
    <property type="entry name" value="RVT_1"/>
    <property type="match status" value="1"/>
</dbReference>
<proteinExistence type="inferred from homology"/>
<evidence type="ECO:0000256" key="1">
    <source>
        <dbReference type="ARBA" id="ARBA00034120"/>
    </source>
</evidence>
<accession>A0A5Y3BHE3</accession>
<comment type="similarity">
    <text evidence="1">Belongs to the bacterial reverse transcriptase family.</text>
</comment>
<dbReference type="PANTHER" id="PTHR34047:SF8">
    <property type="entry name" value="PROTEIN YKFC"/>
    <property type="match status" value="1"/>
</dbReference>
<sequence>MTVNKISLEWAIDFVNHHSDGDLFPKSIEIESIVNNKDDFTSMIANHNLNDFLPGSCRRFIVPKDEVSYRQATQLDPQDSIILSALVYEYGNEIEKLRLSDDVVFSYRFSPNINDGLYSNKKGWNDFWTKAEVLARSSTHILYCDIADFYNQIYHHTVENQLISAGWPNQAIKWLISLLESTTAGVSRGVPVGPHPIHLIAEATLIPVDNSLNSAGYKFIRYADDILIFCKSEKKAKFALSNLATILDRQQRLTLQRHKTKILKPVEFFSICREMIEDRPINNHEASLLSIIKKYSGGNPYKTISYAEISTDDWSLISNIAIEEIVNEYINSTPVDYIRLRWFYRRIAQIGHPGAINVSLENLEKLEPCFANICFYLGSIQTIAPKEWKKIGTKLLKLYKLPEVQSNEYFRLLILSVFSKNSYINHFSKLRELYQKSDPFIRREIILAAKTNRAYDWVRELKEHYPSMDPWQQRAMIYAVSGLAKDEKKYFLQRVTVKRPFEIALSKWSKNI</sequence>
<dbReference type="InterPro" id="IPR043502">
    <property type="entry name" value="DNA/RNA_pol_sf"/>
</dbReference>
<dbReference type="SUPFAM" id="SSF56672">
    <property type="entry name" value="DNA/RNA polymerases"/>
    <property type="match status" value="1"/>
</dbReference>
<dbReference type="GO" id="GO:0003964">
    <property type="term" value="F:RNA-directed DNA polymerase activity"/>
    <property type="evidence" value="ECO:0007669"/>
    <property type="project" value="UniProtKB-KW"/>
</dbReference>
<organism evidence="3">
    <name type="scientific">Salmonella enterica</name>
    <name type="common">Salmonella choleraesuis</name>
    <dbReference type="NCBI Taxonomy" id="28901"/>
    <lineage>
        <taxon>Bacteria</taxon>
        <taxon>Pseudomonadati</taxon>
        <taxon>Pseudomonadota</taxon>
        <taxon>Gammaproteobacteria</taxon>
        <taxon>Enterobacterales</taxon>
        <taxon>Enterobacteriaceae</taxon>
        <taxon>Salmonella</taxon>
    </lineage>
</organism>
<dbReference type="EMBL" id="AAIPXE010000031">
    <property type="protein sequence ID" value="ECG9116956.1"/>
    <property type="molecule type" value="Genomic_DNA"/>
</dbReference>
<keyword evidence="3" id="KW-0548">Nucleotidyltransferase</keyword>
<gene>
    <name evidence="3" type="ORF">FOW62_20060</name>
</gene>
<dbReference type="RefSeq" id="WP_079843153.1">
    <property type="nucleotide sequence ID" value="NZ_MZCS01000024.1"/>
</dbReference>
<dbReference type="CDD" id="cd01646">
    <property type="entry name" value="RT_Bac_retron_I"/>
    <property type="match status" value="1"/>
</dbReference>
<evidence type="ECO:0000313" key="3">
    <source>
        <dbReference type="EMBL" id="ECG9116956.1"/>
    </source>
</evidence>
<keyword evidence="3" id="KW-0695">RNA-directed DNA polymerase</keyword>
<feature type="domain" description="Reverse transcriptase" evidence="2">
    <location>
        <begin position="43"/>
        <end position="273"/>
    </location>
</feature>
<protein>
    <submittedName>
        <fullName evidence="3">RNA-directed DNA polymerase</fullName>
    </submittedName>
</protein>
<dbReference type="AlphaFoldDB" id="A0A5Y3BHE3"/>
<evidence type="ECO:0000259" key="2">
    <source>
        <dbReference type="PROSITE" id="PS50878"/>
    </source>
</evidence>
<keyword evidence="3" id="KW-0808">Transferase</keyword>
<reference evidence="3" key="1">
    <citation type="submission" date="2019-07" db="EMBL/GenBank/DDBJ databases">
        <authorList>
            <consortium name="GenomeTrakr network: Whole genome sequencing for foodborne pathogen traceback"/>
        </authorList>
    </citation>
    <scope>NUCLEOTIDE SEQUENCE</scope>
    <source>
        <strain evidence="3">CFSAN095109</strain>
    </source>
</reference>
<comment type="caution">
    <text evidence="3">The sequence shown here is derived from an EMBL/GenBank/DDBJ whole genome shotgun (WGS) entry which is preliminary data.</text>
</comment>
<dbReference type="PROSITE" id="PS50878">
    <property type="entry name" value="RT_POL"/>
    <property type="match status" value="1"/>
</dbReference>
<name>A0A5Y3BHE3_SALER</name>
<dbReference type="InterPro" id="IPR000477">
    <property type="entry name" value="RT_dom"/>
</dbReference>